<reference evidence="2 3" key="1">
    <citation type="submission" date="2021-05" db="EMBL/GenBank/DDBJ databases">
        <title>Novel Bacillus species.</title>
        <authorList>
            <person name="Liu G."/>
        </authorList>
    </citation>
    <scope>NUCLEOTIDE SEQUENCE [LARGE SCALE GENOMIC DNA]</scope>
    <source>
        <strain evidence="2 3">FJAT-49705</strain>
    </source>
</reference>
<feature type="transmembrane region" description="Helical" evidence="1">
    <location>
        <begin position="121"/>
        <end position="138"/>
    </location>
</feature>
<feature type="transmembrane region" description="Helical" evidence="1">
    <location>
        <begin position="86"/>
        <end position="109"/>
    </location>
</feature>
<evidence type="ECO:0000313" key="2">
    <source>
        <dbReference type="EMBL" id="MBS4192972.1"/>
    </source>
</evidence>
<keyword evidence="3" id="KW-1185">Reference proteome</keyword>
<evidence type="ECO:0000256" key="1">
    <source>
        <dbReference type="SAM" id="Phobius"/>
    </source>
</evidence>
<protein>
    <recommendedName>
        <fullName evidence="4">DUF998 domain-containing protein</fullName>
    </recommendedName>
</protein>
<feature type="transmembrane region" description="Helical" evidence="1">
    <location>
        <begin position="16"/>
        <end position="36"/>
    </location>
</feature>
<dbReference type="EMBL" id="JAGYPM010000007">
    <property type="protein sequence ID" value="MBS4192972.1"/>
    <property type="molecule type" value="Genomic_DNA"/>
</dbReference>
<feature type="transmembrane region" description="Helical" evidence="1">
    <location>
        <begin position="143"/>
        <end position="160"/>
    </location>
</feature>
<organism evidence="2 3">
    <name type="scientific">Cytobacillus citreus</name>
    <dbReference type="NCBI Taxonomy" id="2833586"/>
    <lineage>
        <taxon>Bacteria</taxon>
        <taxon>Bacillati</taxon>
        <taxon>Bacillota</taxon>
        <taxon>Bacilli</taxon>
        <taxon>Bacillales</taxon>
        <taxon>Bacillaceae</taxon>
        <taxon>Cytobacillus</taxon>
    </lineage>
</organism>
<sequence length="200" mass="22328">MTKTALKLLLSIQAKGICWFIGIYAFIMAILLIVFSYVTIDDTSWIPISIIYSPKIYLLVIGIVYPLVATKLFVSKGLTRKQFFWAYTGAISIISLFLLIPLLGSVIYYDSISLPSAITHYLQMPLFFFIGWTSVVGFQMRKWYMAILGVLGAIAMFHTITTVPRILALSDMAVIGSILLLLAALLLILPRIISQIPLKS</sequence>
<proteinExistence type="predicted"/>
<accession>A0ABS5NYP1</accession>
<keyword evidence="1" id="KW-0472">Membrane</keyword>
<comment type="caution">
    <text evidence="2">The sequence shown here is derived from an EMBL/GenBank/DDBJ whole genome shotgun (WGS) entry which is preliminary data.</text>
</comment>
<feature type="transmembrane region" description="Helical" evidence="1">
    <location>
        <begin position="166"/>
        <end position="189"/>
    </location>
</feature>
<keyword evidence="1" id="KW-1133">Transmembrane helix</keyword>
<dbReference type="RefSeq" id="WP_213104415.1">
    <property type="nucleotide sequence ID" value="NZ_JAGYPM010000007.1"/>
</dbReference>
<evidence type="ECO:0000313" key="3">
    <source>
        <dbReference type="Proteomes" id="UP000681027"/>
    </source>
</evidence>
<keyword evidence="1" id="KW-0812">Transmembrane</keyword>
<evidence type="ECO:0008006" key="4">
    <source>
        <dbReference type="Google" id="ProtNLM"/>
    </source>
</evidence>
<gene>
    <name evidence="2" type="ORF">KHA94_22935</name>
</gene>
<name>A0ABS5NYP1_9BACI</name>
<feature type="transmembrane region" description="Helical" evidence="1">
    <location>
        <begin position="56"/>
        <end position="74"/>
    </location>
</feature>
<dbReference type="Proteomes" id="UP000681027">
    <property type="component" value="Unassembled WGS sequence"/>
</dbReference>